<evidence type="ECO:0000259" key="6">
    <source>
        <dbReference type="SMART" id="SM00198"/>
    </source>
</evidence>
<evidence type="ECO:0000256" key="5">
    <source>
        <dbReference type="SAM" id="SignalP"/>
    </source>
</evidence>
<dbReference type="Pfam" id="PF00188">
    <property type="entry name" value="CAP"/>
    <property type="match status" value="1"/>
</dbReference>
<organism evidence="7 8">
    <name type="scientific">Gekko japonicus</name>
    <name type="common">Schlegel's Japanese gecko</name>
    <dbReference type="NCBI Taxonomy" id="146911"/>
    <lineage>
        <taxon>Eukaryota</taxon>
        <taxon>Metazoa</taxon>
        <taxon>Chordata</taxon>
        <taxon>Craniata</taxon>
        <taxon>Vertebrata</taxon>
        <taxon>Euteleostomi</taxon>
        <taxon>Lepidosauria</taxon>
        <taxon>Squamata</taxon>
        <taxon>Bifurcata</taxon>
        <taxon>Gekkota</taxon>
        <taxon>Gekkonidae</taxon>
        <taxon>Gekkoninae</taxon>
        <taxon>Gekko</taxon>
    </lineage>
</organism>
<proteinExistence type="inferred from homology"/>
<keyword evidence="5" id="KW-0732">Signal</keyword>
<name>A0ABM1JL01_GEKJA</name>
<sequence length="268" mass="31007">MRLWLRAVLGLLALGDLSEQKSFLPLPGAYPSITNKTFIKWVVDAHNKHRSQVSPPASNMLYMTWDVALARTARAWAHKCIFEHSPYTNSHPDRKYWPIGENIWIGNAVRRPFHAAGAIKAWDDEVRFYDFDTHRCTRVCGHYTQVVWDASYKVGCAIVFCYTFGKSTNIENFVCNYGPGGNYPRRPYRKGKSCSECPKGDTCENKLCRNPDRDKIIRYTRWYPSFEYRIVCDESCIALAILRPTIMFLAFGVVYYLQHRYPGLGLQH</sequence>
<protein>
    <submittedName>
        <fullName evidence="8">Glioma pathogenesis-related protein 1-like</fullName>
    </submittedName>
</protein>
<dbReference type="InterPro" id="IPR002413">
    <property type="entry name" value="V5_allergen-like"/>
</dbReference>
<dbReference type="GeneID" id="107106491"/>
<dbReference type="SMART" id="SM00198">
    <property type="entry name" value="SCP"/>
    <property type="match status" value="1"/>
</dbReference>
<accession>A0ABM1JL01</accession>
<feature type="signal peptide" evidence="5">
    <location>
        <begin position="1"/>
        <end position="20"/>
    </location>
</feature>
<comment type="similarity">
    <text evidence="1">Belongs to the CRISP family.</text>
</comment>
<keyword evidence="2" id="KW-0800">Toxin</keyword>
<gene>
    <name evidence="8" type="primary">LOC107106491</name>
</gene>
<dbReference type="SUPFAM" id="SSF55797">
    <property type="entry name" value="PR-1-like"/>
    <property type="match status" value="1"/>
</dbReference>
<evidence type="ECO:0000256" key="1">
    <source>
        <dbReference type="ARBA" id="ARBA00009923"/>
    </source>
</evidence>
<dbReference type="RefSeq" id="XP_015262138.1">
    <property type="nucleotide sequence ID" value="XM_015406652.1"/>
</dbReference>
<dbReference type="PROSITE" id="PS01009">
    <property type="entry name" value="CRISP_1"/>
    <property type="match status" value="1"/>
</dbReference>
<dbReference type="InterPro" id="IPR001283">
    <property type="entry name" value="CRISP-related"/>
</dbReference>
<dbReference type="InterPro" id="IPR035940">
    <property type="entry name" value="CAP_sf"/>
</dbReference>
<feature type="chain" id="PRO_5047432729" evidence="5">
    <location>
        <begin position="21"/>
        <end position="268"/>
    </location>
</feature>
<keyword evidence="3" id="KW-0108">Calcium channel impairing toxin</keyword>
<feature type="domain" description="SCP" evidence="6">
    <location>
        <begin position="37"/>
        <end position="185"/>
    </location>
</feature>
<dbReference type="PANTHER" id="PTHR10334">
    <property type="entry name" value="CYSTEINE-RICH SECRETORY PROTEIN-RELATED"/>
    <property type="match status" value="1"/>
</dbReference>
<keyword evidence="4" id="KW-0872">Ion channel impairing toxin</keyword>
<dbReference type="Gene3D" id="3.40.33.10">
    <property type="entry name" value="CAP"/>
    <property type="match status" value="1"/>
</dbReference>
<evidence type="ECO:0000256" key="4">
    <source>
        <dbReference type="ARBA" id="ARBA00022872"/>
    </source>
</evidence>
<evidence type="ECO:0000256" key="2">
    <source>
        <dbReference type="ARBA" id="ARBA00022699"/>
    </source>
</evidence>
<keyword evidence="2" id="KW-0528">Neurotoxin</keyword>
<keyword evidence="7" id="KW-1185">Reference proteome</keyword>
<evidence type="ECO:0000313" key="7">
    <source>
        <dbReference type="Proteomes" id="UP000694871"/>
    </source>
</evidence>
<dbReference type="PRINTS" id="PR00838">
    <property type="entry name" value="V5ALLERGEN"/>
</dbReference>
<dbReference type="PRINTS" id="PR00837">
    <property type="entry name" value="V5TPXLIKE"/>
</dbReference>
<dbReference type="Proteomes" id="UP000694871">
    <property type="component" value="Unplaced"/>
</dbReference>
<reference evidence="8" key="1">
    <citation type="submission" date="2025-08" db="UniProtKB">
        <authorList>
            <consortium name="RefSeq"/>
        </authorList>
    </citation>
    <scope>IDENTIFICATION</scope>
</reference>
<dbReference type="InterPro" id="IPR018244">
    <property type="entry name" value="Allrgn_V5/Tpx1_CS"/>
</dbReference>
<dbReference type="InterPro" id="IPR014044">
    <property type="entry name" value="CAP_dom"/>
</dbReference>
<evidence type="ECO:0000313" key="8">
    <source>
        <dbReference type="RefSeq" id="XP_015262138.1"/>
    </source>
</evidence>
<evidence type="ECO:0000256" key="3">
    <source>
        <dbReference type="ARBA" id="ARBA00022831"/>
    </source>
</evidence>